<dbReference type="InterPro" id="IPR002878">
    <property type="entry name" value="ChsH2_C"/>
</dbReference>
<evidence type="ECO:0000256" key="1">
    <source>
        <dbReference type="SAM" id="MobiDB-lite"/>
    </source>
</evidence>
<dbReference type="Pfam" id="PF01796">
    <property type="entry name" value="OB_ChsH2_C"/>
    <property type="match status" value="1"/>
</dbReference>
<dbReference type="RefSeq" id="WP_183786749.1">
    <property type="nucleotide sequence ID" value="NZ_JACIBS010000005.1"/>
</dbReference>
<dbReference type="Proteomes" id="UP000564573">
    <property type="component" value="Unassembled WGS sequence"/>
</dbReference>
<gene>
    <name evidence="3" type="ORF">FB384_004494</name>
</gene>
<protein>
    <recommendedName>
        <fullName evidence="2">ChsH2 C-terminal OB-fold domain-containing protein</fullName>
    </recommendedName>
</protein>
<reference evidence="3 4" key="1">
    <citation type="submission" date="2020-08" db="EMBL/GenBank/DDBJ databases">
        <title>Sequencing the genomes of 1000 actinobacteria strains.</title>
        <authorList>
            <person name="Klenk H.-P."/>
        </authorList>
    </citation>
    <scope>NUCLEOTIDE SEQUENCE [LARGE SCALE GENOMIC DNA]</scope>
    <source>
        <strain evidence="3 4">DSM 45267</strain>
    </source>
</reference>
<accession>A0A839XZS3</accession>
<sequence length="131" mass="13910">MSTTDQTTEPVDDPRPGFTDGPDGGSVTGWRCTACRHPVAQLVLYCPVCRSPVAESAFAPTGEVWASTCLRVRVPGRTPPFAVAYLVLDDGPRVLVHTQGDHPQPPGSRARVTGVADTGDLVAEPEQEELS</sequence>
<dbReference type="InterPro" id="IPR012340">
    <property type="entry name" value="NA-bd_OB-fold"/>
</dbReference>
<name>A0A839XZS3_9PSEU</name>
<feature type="region of interest" description="Disordered" evidence="1">
    <location>
        <begin position="97"/>
        <end position="131"/>
    </location>
</feature>
<comment type="caution">
    <text evidence="3">The sequence shown here is derived from an EMBL/GenBank/DDBJ whole genome shotgun (WGS) entry which is preliminary data.</text>
</comment>
<proteinExistence type="predicted"/>
<dbReference type="AlphaFoldDB" id="A0A839XZS3"/>
<evidence type="ECO:0000313" key="4">
    <source>
        <dbReference type="Proteomes" id="UP000564573"/>
    </source>
</evidence>
<organism evidence="3 4">
    <name type="scientific">Prauserella sediminis</name>
    <dbReference type="NCBI Taxonomy" id="577680"/>
    <lineage>
        <taxon>Bacteria</taxon>
        <taxon>Bacillati</taxon>
        <taxon>Actinomycetota</taxon>
        <taxon>Actinomycetes</taxon>
        <taxon>Pseudonocardiales</taxon>
        <taxon>Pseudonocardiaceae</taxon>
        <taxon>Prauserella</taxon>
        <taxon>Prauserella salsuginis group</taxon>
    </lineage>
</organism>
<feature type="domain" description="ChsH2 C-terminal OB-fold" evidence="2">
    <location>
        <begin position="58"/>
        <end position="113"/>
    </location>
</feature>
<keyword evidence="4" id="KW-1185">Reference proteome</keyword>
<feature type="region of interest" description="Disordered" evidence="1">
    <location>
        <begin position="1"/>
        <end position="24"/>
    </location>
</feature>
<evidence type="ECO:0000313" key="3">
    <source>
        <dbReference type="EMBL" id="MBB3665536.1"/>
    </source>
</evidence>
<dbReference type="SUPFAM" id="SSF50249">
    <property type="entry name" value="Nucleic acid-binding proteins"/>
    <property type="match status" value="1"/>
</dbReference>
<dbReference type="EMBL" id="JACIBS010000005">
    <property type="protein sequence ID" value="MBB3665536.1"/>
    <property type="molecule type" value="Genomic_DNA"/>
</dbReference>
<evidence type="ECO:0000259" key="2">
    <source>
        <dbReference type="Pfam" id="PF01796"/>
    </source>
</evidence>